<dbReference type="AlphaFoldDB" id="A0A1I6KZD0"/>
<gene>
    <name evidence="1" type="ORF">SAMN05216559_1649</name>
</gene>
<reference evidence="1 2" key="1">
    <citation type="submission" date="2016-10" db="EMBL/GenBank/DDBJ databases">
        <authorList>
            <person name="de Groot N.N."/>
        </authorList>
    </citation>
    <scope>NUCLEOTIDE SEQUENCE [LARGE SCALE GENOMIC DNA]</scope>
    <source>
        <strain evidence="1 2">CGMCC 1.10457</strain>
    </source>
</reference>
<organism evidence="1 2">
    <name type="scientific">Halomicrobium zhouii</name>
    <dbReference type="NCBI Taxonomy" id="767519"/>
    <lineage>
        <taxon>Archaea</taxon>
        <taxon>Methanobacteriati</taxon>
        <taxon>Methanobacteriota</taxon>
        <taxon>Stenosarchaea group</taxon>
        <taxon>Halobacteria</taxon>
        <taxon>Halobacteriales</taxon>
        <taxon>Haloarculaceae</taxon>
        <taxon>Halomicrobium</taxon>
    </lineage>
</organism>
<proteinExistence type="predicted"/>
<sequence length="31" mass="3256">MMSFRAVFDAANPASDDRGVVTDVVPADGDE</sequence>
<name>A0A1I6KZD0_9EURY</name>
<dbReference type="EMBL" id="FOZK01000002">
    <property type="protein sequence ID" value="SFR96579.1"/>
    <property type="molecule type" value="Genomic_DNA"/>
</dbReference>
<dbReference type="STRING" id="767519.SAMN05216559_1649"/>
<protein>
    <submittedName>
        <fullName evidence="1">Uncharacterized protein</fullName>
    </submittedName>
</protein>
<evidence type="ECO:0000313" key="1">
    <source>
        <dbReference type="EMBL" id="SFR96579.1"/>
    </source>
</evidence>
<evidence type="ECO:0000313" key="2">
    <source>
        <dbReference type="Proteomes" id="UP000199062"/>
    </source>
</evidence>
<keyword evidence="2" id="KW-1185">Reference proteome</keyword>
<accession>A0A1I6KZD0</accession>
<dbReference type="Proteomes" id="UP000199062">
    <property type="component" value="Unassembled WGS sequence"/>
</dbReference>